<dbReference type="VEuPathDB" id="VectorBase:HLOH_053698"/>
<dbReference type="Proteomes" id="UP000821853">
    <property type="component" value="Chromosome 1"/>
</dbReference>
<gene>
    <name evidence="3" type="ORF">HPB48_007034</name>
</gene>
<feature type="coiled-coil region" evidence="1">
    <location>
        <begin position="110"/>
        <end position="151"/>
    </location>
</feature>
<feature type="compositionally biased region" description="Pro residues" evidence="2">
    <location>
        <begin position="274"/>
        <end position="286"/>
    </location>
</feature>
<protein>
    <submittedName>
        <fullName evidence="3">Uncharacterized protein</fullName>
    </submittedName>
</protein>
<evidence type="ECO:0000256" key="1">
    <source>
        <dbReference type="SAM" id="Coils"/>
    </source>
</evidence>
<feature type="region of interest" description="Disordered" evidence="2">
    <location>
        <begin position="22"/>
        <end position="91"/>
    </location>
</feature>
<comment type="caution">
    <text evidence="3">The sequence shown here is derived from an EMBL/GenBank/DDBJ whole genome shotgun (WGS) entry which is preliminary data.</text>
</comment>
<evidence type="ECO:0000256" key="2">
    <source>
        <dbReference type="SAM" id="MobiDB-lite"/>
    </source>
</evidence>
<feature type="compositionally biased region" description="Basic and acidic residues" evidence="2">
    <location>
        <begin position="170"/>
        <end position="183"/>
    </location>
</feature>
<organism evidence="3 4">
    <name type="scientific">Haemaphysalis longicornis</name>
    <name type="common">Bush tick</name>
    <dbReference type="NCBI Taxonomy" id="44386"/>
    <lineage>
        <taxon>Eukaryota</taxon>
        <taxon>Metazoa</taxon>
        <taxon>Ecdysozoa</taxon>
        <taxon>Arthropoda</taxon>
        <taxon>Chelicerata</taxon>
        <taxon>Arachnida</taxon>
        <taxon>Acari</taxon>
        <taxon>Parasitiformes</taxon>
        <taxon>Ixodida</taxon>
        <taxon>Ixodoidea</taxon>
        <taxon>Ixodidae</taxon>
        <taxon>Haemaphysalinae</taxon>
        <taxon>Haemaphysalis</taxon>
    </lineage>
</organism>
<name>A0A9J6FEZ2_HAELO</name>
<feature type="compositionally biased region" description="Polar residues" evidence="2">
    <location>
        <begin position="28"/>
        <end position="38"/>
    </location>
</feature>
<dbReference type="AlphaFoldDB" id="A0A9J6FEZ2"/>
<evidence type="ECO:0000313" key="4">
    <source>
        <dbReference type="Proteomes" id="UP000821853"/>
    </source>
</evidence>
<accession>A0A9J6FEZ2</accession>
<evidence type="ECO:0000313" key="3">
    <source>
        <dbReference type="EMBL" id="KAH9360953.1"/>
    </source>
</evidence>
<feature type="compositionally biased region" description="Polar residues" evidence="2">
    <location>
        <begin position="76"/>
        <end position="88"/>
    </location>
</feature>
<reference evidence="3 4" key="1">
    <citation type="journal article" date="2020" name="Cell">
        <title>Large-Scale Comparative Analyses of Tick Genomes Elucidate Their Genetic Diversity and Vector Capacities.</title>
        <authorList>
            <consortium name="Tick Genome and Microbiome Consortium (TIGMIC)"/>
            <person name="Jia N."/>
            <person name="Wang J."/>
            <person name="Shi W."/>
            <person name="Du L."/>
            <person name="Sun Y."/>
            <person name="Zhan W."/>
            <person name="Jiang J.F."/>
            <person name="Wang Q."/>
            <person name="Zhang B."/>
            <person name="Ji P."/>
            <person name="Bell-Sakyi L."/>
            <person name="Cui X.M."/>
            <person name="Yuan T.T."/>
            <person name="Jiang B.G."/>
            <person name="Yang W.F."/>
            <person name="Lam T.T."/>
            <person name="Chang Q.C."/>
            <person name="Ding S.J."/>
            <person name="Wang X.J."/>
            <person name="Zhu J.G."/>
            <person name="Ruan X.D."/>
            <person name="Zhao L."/>
            <person name="Wei J.T."/>
            <person name="Ye R.Z."/>
            <person name="Que T.C."/>
            <person name="Du C.H."/>
            <person name="Zhou Y.H."/>
            <person name="Cheng J.X."/>
            <person name="Dai P.F."/>
            <person name="Guo W.B."/>
            <person name="Han X.H."/>
            <person name="Huang E.J."/>
            <person name="Li L.F."/>
            <person name="Wei W."/>
            <person name="Gao Y.C."/>
            <person name="Liu J.Z."/>
            <person name="Shao H.Z."/>
            <person name="Wang X."/>
            <person name="Wang C.C."/>
            <person name="Yang T.C."/>
            <person name="Huo Q.B."/>
            <person name="Li W."/>
            <person name="Chen H.Y."/>
            <person name="Chen S.E."/>
            <person name="Zhou L.G."/>
            <person name="Ni X.B."/>
            <person name="Tian J.H."/>
            <person name="Sheng Y."/>
            <person name="Liu T."/>
            <person name="Pan Y.S."/>
            <person name="Xia L.Y."/>
            <person name="Li J."/>
            <person name="Zhao F."/>
            <person name="Cao W.C."/>
        </authorList>
    </citation>
    <scope>NUCLEOTIDE SEQUENCE [LARGE SCALE GENOMIC DNA]</scope>
    <source>
        <strain evidence="3">HaeL-2018</strain>
    </source>
</reference>
<proteinExistence type="predicted"/>
<dbReference type="EMBL" id="JABSTR010000001">
    <property type="protein sequence ID" value="KAH9360953.1"/>
    <property type="molecule type" value="Genomic_DNA"/>
</dbReference>
<feature type="region of interest" description="Disordered" evidence="2">
    <location>
        <begin position="152"/>
        <end position="203"/>
    </location>
</feature>
<keyword evidence="1" id="KW-0175">Coiled coil</keyword>
<feature type="compositionally biased region" description="Low complexity" evidence="2">
    <location>
        <begin position="55"/>
        <end position="68"/>
    </location>
</feature>
<dbReference type="OMA" id="EMTNRSI"/>
<keyword evidence="4" id="KW-1185">Reference proteome</keyword>
<feature type="region of interest" description="Disordered" evidence="2">
    <location>
        <begin position="256"/>
        <end position="286"/>
    </location>
</feature>
<sequence>MTGAKECTNKFKIPYVVKKRQWARKLSDGQQLRQQQLREFSELDATSFPPLRQQSTGKNSRSRSTTRNNSKKRDGSQSTRSASWQPSQTRERVAWADTLETPPNTMAPKSSDESAVLKALRAENEQLKQRIANLEMTNRSINEKLDRLLTRQTREQQAPPAPGPVPEQARTTETEPTSKRRAVDSAPSNATMSTQDRKLRLRQDKLEERQAKMEDRLDEFMKTTNERNLQVQSLLVQIQTQLATITERLNTNAQAAEQHIAPGPPPMSVIQQPQPLPIPYQSWPPQ</sequence>